<evidence type="ECO:0000256" key="2">
    <source>
        <dbReference type="SAM" id="Phobius"/>
    </source>
</evidence>
<dbReference type="Proteomes" id="UP000271937">
    <property type="component" value="Unassembled WGS sequence"/>
</dbReference>
<dbReference type="AlphaFoldDB" id="A0A3P3W8R2"/>
<keyword evidence="2" id="KW-0472">Membrane</keyword>
<feature type="coiled-coil region" evidence="1">
    <location>
        <begin position="92"/>
        <end position="147"/>
    </location>
</feature>
<name>A0A3P3W8R2_9FLAO</name>
<evidence type="ECO:0000313" key="4">
    <source>
        <dbReference type="Proteomes" id="UP000271937"/>
    </source>
</evidence>
<dbReference type="EMBL" id="RQVR01000013">
    <property type="protein sequence ID" value="RRJ89989.1"/>
    <property type="molecule type" value="Genomic_DNA"/>
</dbReference>
<keyword evidence="1" id="KW-0175">Coiled coil</keyword>
<evidence type="ECO:0000313" key="3">
    <source>
        <dbReference type="EMBL" id="RRJ89989.1"/>
    </source>
</evidence>
<protein>
    <recommendedName>
        <fullName evidence="5">Chromosome partitioning protein ParA</fullName>
    </recommendedName>
</protein>
<evidence type="ECO:0008006" key="5">
    <source>
        <dbReference type="Google" id="ProtNLM"/>
    </source>
</evidence>
<feature type="transmembrane region" description="Helical" evidence="2">
    <location>
        <begin position="6"/>
        <end position="26"/>
    </location>
</feature>
<accession>A0A3P3W8R2</accession>
<comment type="caution">
    <text evidence="3">The sequence shown here is derived from an EMBL/GenBank/DDBJ whole genome shotgun (WGS) entry which is preliminary data.</text>
</comment>
<evidence type="ECO:0000256" key="1">
    <source>
        <dbReference type="SAM" id="Coils"/>
    </source>
</evidence>
<keyword evidence="2" id="KW-1133">Transmembrane helix</keyword>
<gene>
    <name evidence="3" type="ORF">EG849_11745</name>
</gene>
<proteinExistence type="predicted"/>
<keyword evidence="2" id="KW-0812">Transmembrane</keyword>
<dbReference type="OrthoDB" id="1115172at2"/>
<reference evidence="3 4" key="1">
    <citation type="submission" date="2018-11" db="EMBL/GenBank/DDBJ databases">
        <title>Flavobacterium sp. nov., YIM 102600 draft genome.</title>
        <authorList>
            <person name="Li G."/>
            <person name="Jiang Y."/>
        </authorList>
    </citation>
    <scope>NUCLEOTIDE SEQUENCE [LARGE SCALE GENOMIC DNA]</scope>
    <source>
        <strain evidence="3 4">YIM 102600</strain>
    </source>
</reference>
<organism evidence="3 4">
    <name type="scientific">Flavobacterium macacae</name>
    <dbReference type="NCBI Taxonomy" id="2488993"/>
    <lineage>
        <taxon>Bacteria</taxon>
        <taxon>Pseudomonadati</taxon>
        <taxon>Bacteroidota</taxon>
        <taxon>Flavobacteriia</taxon>
        <taxon>Flavobacteriales</taxon>
        <taxon>Flavobacteriaceae</taxon>
        <taxon>Flavobacterium</taxon>
    </lineage>
</organism>
<sequence>MFGKNYLAVIKVSVVVLSVSIVTLVAKLYSFENQIKELNESIELDKKIHNNDINEILIRYDSVLIKNMRLEKESSLNTNKATDSNAVYDTSIKKLKGSISILEKNNTSKEKRLANLNSILKTKQIDLESNKEEILNLNSKIAKLQTEIKRSVGDMELKKLKAKNVSAIGSKVVSEKILETKRLKGTEKIKVCFTLEDNPSVEKGDKDIFIQIINPKSNIVSKAPAVLEIKNKTLFYSAKTTINYAKENVDVCVLVDAHKNNLIKGNYIVNIFSGINLIGNTNLILN</sequence>
<keyword evidence="4" id="KW-1185">Reference proteome</keyword>
<dbReference type="RefSeq" id="WP_125013279.1">
    <property type="nucleotide sequence ID" value="NZ_RQVR01000013.1"/>
</dbReference>